<protein>
    <recommendedName>
        <fullName evidence="8">DUF4870 domain-containing protein</fullName>
    </recommendedName>
</protein>
<evidence type="ECO:0000256" key="3">
    <source>
        <dbReference type="ARBA" id="ARBA00022989"/>
    </source>
</evidence>
<accession>A0A532UW35</accession>
<evidence type="ECO:0000256" key="4">
    <source>
        <dbReference type="ARBA" id="ARBA00023136"/>
    </source>
</evidence>
<evidence type="ECO:0008006" key="8">
    <source>
        <dbReference type="Google" id="ProtNLM"/>
    </source>
</evidence>
<keyword evidence="3 5" id="KW-1133">Transmembrane helix</keyword>
<dbReference type="AlphaFoldDB" id="A0A532UW35"/>
<dbReference type="EMBL" id="NJBO01000024">
    <property type="protein sequence ID" value="TKJ39160.1"/>
    <property type="molecule type" value="Genomic_DNA"/>
</dbReference>
<keyword evidence="2 5" id="KW-0812">Transmembrane</keyword>
<gene>
    <name evidence="6" type="ORF">CEE36_10345</name>
</gene>
<comment type="subcellular location">
    <subcellularLocation>
        <location evidence="1">Membrane</location>
        <topology evidence="1">Multi-pass membrane protein</topology>
    </subcellularLocation>
</comment>
<comment type="caution">
    <text evidence="6">The sequence shown here is derived from an EMBL/GenBank/DDBJ whole genome shotgun (WGS) entry which is preliminary data.</text>
</comment>
<evidence type="ECO:0000313" key="7">
    <source>
        <dbReference type="Proteomes" id="UP000317778"/>
    </source>
</evidence>
<evidence type="ECO:0000256" key="5">
    <source>
        <dbReference type="SAM" id="Phobius"/>
    </source>
</evidence>
<evidence type="ECO:0000256" key="2">
    <source>
        <dbReference type="ARBA" id="ARBA00022692"/>
    </source>
</evidence>
<evidence type="ECO:0000256" key="1">
    <source>
        <dbReference type="ARBA" id="ARBA00004141"/>
    </source>
</evidence>
<feature type="transmembrane region" description="Helical" evidence="5">
    <location>
        <begin position="50"/>
        <end position="78"/>
    </location>
</feature>
<proteinExistence type="predicted"/>
<dbReference type="Proteomes" id="UP000317778">
    <property type="component" value="Unassembled WGS sequence"/>
</dbReference>
<organism evidence="6 7">
    <name type="scientific">candidate division TA06 bacterium B3_TA06</name>
    <dbReference type="NCBI Taxonomy" id="2012487"/>
    <lineage>
        <taxon>Bacteria</taxon>
        <taxon>Bacteria division TA06</taxon>
    </lineage>
</organism>
<dbReference type="InterPro" id="IPR019109">
    <property type="entry name" value="MamF_MmsF"/>
</dbReference>
<sequence>MAEVSFPSATEEQINEGKSLAWLSYIWWLCIIPIVTQKENPFSMYHARQGLMLAIAETVIGAAGVILGVIIFWITVWFSGPVCTWIWGGLVGLVMFALAILALIGLIQALSGKFWKMPILAGLAEKWFKGMV</sequence>
<feature type="transmembrane region" description="Helical" evidence="5">
    <location>
        <begin position="84"/>
        <end position="107"/>
    </location>
</feature>
<reference evidence="6 7" key="1">
    <citation type="submission" date="2017-06" db="EMBL/GenBank/DDBJ databases">
        <title>Novel microbial phyla capable of carbon fixation and sulfur reduction in deep-sea sediments.</title>
        <authorList>
            <person name="Huang J."/>
            <person name="Baker B."/>
            <person name="Wang Y."/>
        </authorList>
    </citation>
    <scope>NUCLEOTIDE SEQUENCE [LARGE SCALE GENOMIC DNA]</scope>
    <source>
        <strain evidence="6">B3_TA06</strain>
    </source>
</reference>
<keyword evidence="4 5" id="KW-0472">Membrane</keyword>
<evidence type="ECO:0000313" key="6">
    <source>
        <dbReference type="EMBL" id="TKJ39160.1"/>
    </source>
</evidence>
<dbReference type="Pfam" id="PF09685">
    <property type="entry name" value="MamF_MmsF"/>
    <property type="match status" value="1"/>
</dbReference>
<name>A0A532UW35_UNCT6</name>